<sequence>MLTYAARAGKMIEPDIPATIAVVREAVAGGKLTADLEGQLYCAQSRLAGAIKPVSAETLDPKSTEDAKKATRRYFVLTSILAVLIVPASMVMFVDSKLSESGKALVEANDKIAIPLHEALETQRNHIVSMEKRHGAYDADRVLVRGGKPDLDTSASQRTVSVADERREIDYEQAMTPSALAIKEQLQAFARNNRQLYAETRWLELLSLHGRDENPYDSPWMRNKATQRENLELTLPMLVRHDHSRDGSKDDQKPQGPEHSIDDGLQKLAVYQDIRAMAQNAQHTSDFLWSAIAVYVLPVLYAVLGTLAFILRDLCTRTRNQTYHASHAQCAYCTRMIVAVIVGTVIGLFDKFMNGSISASPLAIAFVAGYAVDPFFAFIDHVASVGRTRV</sequence>
<feature type="transmembrane region" description="Helical" evidence="2">
    <location>
        <begin position="332"/>
        <end position="349"/>
    </location>
</feature>
<evidence type="ECO:0000256" key="1">
    <source>
        <dbReference type="SAM" id="MobiDB-lite"/>
    </source>
</evidence>
<name>A0A103Q0I1_9BURK</name>
<dbReference type="EMBL" id="LPHD01000194">
    <property type="protein sequence ID" value="KWA72695.1"/>
    <property type="molecule type" value="Genomic_DNA"/>
</dbReference>
<dbReference type="RefSeq" id="WP_059652724.1">
    <property type="nucleotide sequence ID" value="NZ_LOXJ01000008.1"/>
</dbReference>
<reference evidence="3 4" key="1">
    <citation type="submission" date="2015-11" db="EMBL/GenBank/DDBJ databases">
        <title>Expanding the genomic diversity of Burkholderia species for the development of highly accurate diagnostics.</title>
        <authorList>
            <person name="Sahl J."/>
            <person name="Keim P."/>
            <person name="Wagner D."/>
        </authorList>
    </citation>
    <scope>NUCLEOTIDE SEQUENCE [LARGE SCALE GENOMIC DNA]</scope>
    <source>
        <strain evidence="3 4">MSMB2087WGS</strain>
    </source>
</reference>
<organism evidence="3 4">
    <name type="scientific">Burkholderia ubonensis</name>
    <dbReference type="NCBI Taxonomy" id="101571"/>
    <lineage>
        <taxon>Bacteria</taxon>
        <taxon>Pseudomonadati</taxon>
        <taxon>Pseudomonadota</taxon>
        <taxon>Betaproteobacteria</taxon>
        <taxon>Burkholderiales</taxon>
        <taxon>Burkholderiaceae</taxon>
        <taxon>Burkholderia</taxon>
        <taxon>Burkholderia cepacia complex</taxon>
    </lineage>
</organism>
<feature type="transmembrane region" description="Helical" evidence="2">
    <location>
        <begin position="287"/>
        <end position="311"/>
    </location>
</feature>
<accession>A0A103Q0I1</accession>
<feature type="compositionally biased region" description="Basic and acidic residues" evidence="1">
    <location>
        <begin position="242"/>
        <end position="253"/>
    </location>
</feature>
<feature type="region of interest" description="Disordered" evidence="1">
    <location>
        <begin position="242"/>
        <end position="261"/>
    </location>
</feature>
<feature type="transmembrane region" description="Helical" evidence="2">
    <location>
        <begin position="74"/>
        <end position="94"/>
    </location>
</feature>
<dbReference type="AlphaFoldDB" id="A0A103Q0I1"/>
<comment type="caution">
    <text evidence="3">The sequence shown here is derived from an EMBL/GenBank/DDBJ whole genome shotgun (WGS) entry which is preliminary data.</text>
</comment>
<evidence type="ECO:0000256" key="2">
    <source>
        <dbReference type="SAM" id="Phobius"/>
    </source>
</evidence>
<dbReference type="Proteomes" id="UP000060630">
    <property type="component" value="Unassembled WGS sequence"/>
</dbReference>
<keyword evidence="2" id="KW-1133">Transmembrane helix</keyword>
<evidence type="ECO:0000313" key="3">
    <source>
        <dbReference type="EMBL" id="KWA72695.1"/>
    </source>
</evidence>
<evidence type="ECO:0000313" key="4">
    <source>
        <dbReference type="Proteomes" id="UP000060630"/>
    </source>
</evidence>
<proteinExistence type="predicted"/>
<protein>
    <submittedName>
        <fullName evidence="3">Uncharacterized protein</fullName>
    </submittedName>
</protein>
<keyword evidence="2" id="KW-0812">Transmembrane</keyword>
<keyword evidence="2" id="KW-0472">Membrane</keyword>
<feature type="transmembrane region" description="Helical" evidence="2">
    <location>
        <begin position="361"/>
        <end position="379"/>
    </location>
</feature>
<gene>
    <name evidence="3" type="ORF">WL29_05670</name>
</gene>